<keyword evidence="1" id="KW-0812">Transmembrane</keyword>
<proteinExistence type="predicted"/>
<evidence type="ECO:0008006" key="4">
    <source>
        <dbReference type="Google" id="ProtNLM"/>
    </source>
</evidence>
<keyword evidence="1" id="KW-0472">Membrane</keyword>
<feature type="transmembrane region" description="Helical" evidence="1">
    <location>
        <begin position="85"/>
        <end position="106"/>
    </location>
</feature>
<name>A0ABR9ZSA7_9FIRM</name>
<dbReference type="Proteomes" id="UP000614200">
    <property type="component" value="Unassembled WGS sequence"/>
</dbReference>
<gene>
    <name evidence="2" type="ORF">ISU02_09445</name>
</gene>
<sequence length="212" mass="23286">MKQTKIGGLSSIVLALIYLVGIVMQMTLLSLSSVGSVQERFTFISENSGLMIAWISLLYIVFGIIKLLLTVALHDLIAVHSGYMSRLVLGSGIIWSTLVIASGMIFNTGLLTAMQENSVSLFQWIETIHSAIGGNNEVIGAFWMLIIVIAGFQFRLFPNWMNTLGLVVAIGGALTMVPAFYNSVIMIFAMGQMIWWIALGIYLLRKNIAYAK</sequence>
<accession>A0ABR9ZSA7</accession>
<feature type="transmembrane region" description="Helical" evidence="1">
    <location>
        <begin position="187"/>
        <end position="204"/>
    </location>
</feature>
<feature type="transmembrane region" description="Helical" evidence="1">
    <location>
        <begin position="12"/>
        <end position="31"/>
    </location>
</feature>
<evidence type="ECO:0000313" key="2">
    <source>
        <dbReference type="EMBL" id="MBF4693344.1"/>
    </source>
</evidence>
<protein>
    <recommendedName>
        <fullName evidence="4">DUF4386 domain-containing protein</fullName>
    </recommendedName>
</protein>
<dbReference type="RefSeq" id="WP_194701581.1">
    <property type="nucleotide sequence ID" value="NZ_JADKNH010000005.1"/>
</dbReference>
<keyword evidence="1" id="KW-1133">Transmembrane helix</keyword>
<evidence type="ECO:0000313" key="3">
    <source>
        <dbReference type="Proteomes" id="UP000614200"/>
    </source>
</evidence>
<dbReference type="EMBL" id="JADKNH010000005">
    <property type="protein sequence ID" value="MBF4693344.1"/>
    <property type="molecule type" value="Genomic_DNA"/>
</dbReference>
<reference evidence="2 3" key="1">
    <citation type="submission" date="2020-11" db="EMBL/GenBank/DDBJ databases">
        <title>Fusibacter basophilias sp. nov.</title>
        <authorList>
            <person name="Qiu D."/>
        </authorList>
    </citation>
    <scope>NUCLEOTIDE SEQUENCE [LARGE SCALE GENOMIC DNA]</scope>
    <source>
        <strain evidence="2 3">Q10-2</strain>
    </source>
</reference>
<feature type="transmembrane region" description="Helical" evidence="1">
    <location>
        <begin position="51"/>
        <end position="73"/>
    </location>
</feature>
<organism evidence="2 3">
    <name type="scientific">Fusibacter ferrireducens</name>
    <dbReference type="NCBI Taxonomy" id="2785058"/>
    <lineage>
        <taxon>Bacteria</taxon>
        <taxon>Bacillati</taxon>
        <taxon>Bacillota</taxon>
        <taxon>Clostridia</taxon>
        <taxon>Eubacteriales</taxon>
        <taxon>Eubacteriales Family XII. Incertae Sedis</taxon>
        <taxon>Fusibacter</taxon>
    </lineage>
</organism>
<feature type="transmembrane region" description="Helical" evidence="1">
    <location>
        <begin position="138"/>
        <end position="157"/>
    </location>
</feature>
<comment type="caution">
    <text evidence="2">The sequence shown here is derived from an EMBL/GenBank/DDBJ whole genome shotgun (WGS) entry which is preliminary data.</text>
</comment>
<keyword evidence="3" id="KW-1185">Reference proteome</keyword>
<evidence type="ECO:0000256" key="1">
    <source>
        <dbReference type="SAM" id="Phobius"/>
    </source>
</evidence>
<feature type="transmembrane region" description="Helical" evidence="1">
    <location>
        <begin position="164"/>
        <end position="181"/>
    </location>
</feature>